<feature type="compositionally biased region" description="Polar residues" evidence="1">
    <location>
        <begin position="1127"/>
        <end position="1141"/>
    </location>
</feature>
<organism evidence="2 3">
    <name type="scientific">Fibroporia radiculosa</name>
    <dbReference type="NCBI Taxonomy" id="599839"/>
    <lineage>
        <taxon>Eukaryota</taxon>
        <taxon>Fungi</taxon>
        <taxon>Dikarya</taxon>
        <taxon>Basidiomycota</taxon>
        <taxon>Agaricomycotina</taxon>
        <taxon>Agaricomycetes</taxon>
        <taxon>Polyporales</taxon>
        <taxon>Fibroporiaceae</taxon>
        <taxon>Fibroporia</taxon>
    </lineage>
</organism>
<evidence type="ECO:0000256" key="1">
    <source>
        <dbReference type="SAM" id="MobiDB-lite"/>
    </source>
</evidence>
<dbReference type="HOGENOM" id="CLU_253835_0_0_1"/>
<feature type="compositionally biased region" description="Polar residues" evidence="1">
    <location>
        <begin position="1"/>
        <end position="10"/>
    </location>
</feature>
<gene>
    <name evidence="2" type="ORF">FIBRA_04451</name>
</gene>
<feature type="compositionally biased region" description="Polar residues" evidence="1">
    <location>
        <begin position="163"/>
        <end position="186"/>
    </location>
</feature>
<dbReference type="OrthoDB" id="3058872at2759"/>
<dbReference type="RefSeq" id="XP_012181639.1">
    <property type="nucleotide sequence ID" value="XM_012326249.1"/>
</dbReference>
<feature type="compositionally biased region" description="Polar residues" evidence="1">
    <location>
        <begin position="931"/>
        <end position="940"/>
    </location>
</feature>
<keyword evidence="3" id="KW-1185">Reference proteome</keyword>
<feature type="compositionally biased region" description="Polar residues" evidence="1">
    <location>
        <begin position="58"/>
        <end position="67"/>
    </location>
</feature>
<name>J4IA62_9APHY</name>
<protein>
    <submittedName>
        <fullName evidence="2">Uncharacterized protein</fullName>
    </submittedName>
</protein>
<feature type="compositionally biased region" description="Basic residues" evidence="1">
    <location>
        <begin position="71"/>
        <end position="80"/>
    </location>
</feature>
<feature type="compositionally biased region" description="Low complexity" evidence="1">
    <location>
        <begin position="944"/>
        <end position="958"/>
    </location>
</feature>
<evidence type="ECO:0000313" key="2">
    <source>
        <dbReference type="EMBL" id="CCM02356.1"/>
    </source>
</evidence>
<feature type="compositionally biased region" description="Polar residues" evidence="1">
    <location>
        <begin position="83"/>
        <end position="99"/>
    </location>
</feature>
<feature type="compositionally biased region" description="Low complexity" evidence="1">
    <location>
        <begin position="268"/>
        <end position="281"/>
    </location>
</feature>
<feature type="compositionally biased region" description="Polar residues" evidence="1">
    <location>
        <begin position="322"/>
        <end position="342"/>
    </location>
</feature>
<feature type="compositionally biased region" description="Basic and acidic residues" evidence="1">
    <location>
        <begin position="188"/>
        <end position="264"/>
    </location>
</feature>
<feature type="compositionally biased region" description="Polar residues" evidence="1">
    <location>
        <begin position="1325"/>
        <end position="1338"/>
    </location>
</feature>
<dbReference type="InParanoid" id="J4IA62"/>
<proteinExistence type="predicted"/>
<feature type="compositionally biased region" description="Polar residues" evidence="1">
    <location>
        <begin position="1197"/>
        <end position="1228"/>
    </location>
</feature>
<feature type="compositionally biased region" description="Basic and acidic residues" evidence="1">
    <location>
        <begin position="1267"/>
        <end position="1276"/>
    </location>
</feature>
<feature type="region of interest" description="Disordered" evidence="1">
    <location>
        <begin position="1"/>
        <end position="427"/>
    </location>
</feature>
<feature type="region of interest" description="Disordered" evidence="1">
    <location>
        <begin position="1325"/>
        <end position="1408"/>
    </location>
</feature>
<feature type="compositionally biased region" description="Polar residues" evidence="1">
    <location>
        <begin position="876"/>
        <end position="897"/>
    </location>
</feature>
<dbReference type="EMBL" id="HE797078">
    <property type="protein sequence ID" value="CCM02356.1"/>
    <property type="molecule type" value="Genomic_DNA"/>
</dbReference>
<evidence type="ECO:0000313" key="3">
    <source>
        <dbReference type="Proteomes" id="UP000006352"/>
    </source>
</evidence>
<feature type="region of interest" description="Disordered" evidence="1">
    <location>
        <begin position="803"/>
        <end position="1228"/>
    </location>
</feature>
<feature type="compositionally biased region" description="Basic and acidic residues" evidence="1">
    <location>
        <begin position="113"/>
        <end position="130"/>
    </location>
</feature>
<feature type="compositionally biased region" description="Polar residues" evidence="1">
    <location>
        <begin position="30"/>
        <end position="39"/>
    </location>
</feature>
<feature type="compositionally biased region" description="Basic and acidic residues" evidence="1">
    <location>
        <begin position="380"/>
        <end position="399"/>
    </location>
</feature>
<feature type="region of interest" description="Disordered" evidence="1">
    <location>
        <begin position="1263"/>
        <end position="1292"/>
    </location>
</feature>
<feature type="compositionally biased region" description="Low complexity" evidence="1">
    <location>
        <begin position="1282"/>
        <end position="1292"/>
    </location>
</feature>
<feature type="compositionally biased region" description="Low complexity" evidence="1">
    <location>
        <begin position="1155"/>
        <end position="1167"/>
    </location>
</feature>
<dbReference type="STRING" id="599839.J4IA62"/>
<feature type="region of interest" description="Disordered" evidence="1">
    <location>
        <begin position="599"/>
        <end position="620"/>
    </location>
</feature>
<feature type="compositionally biased region" description="Basic and acidic residues" evidence="1">
    <location>
        <begin position="40"/>
        <end position="51"/>
    </location>
</feature>
<sequence>MTTRNRTVPTATRGDDTKQWPQNELEPSRPRQTMATTQRHNIEQKSHGDGPRRHHTSSRVVDSTSALDSAHRKHSSRHHTGSAAPSNPYGTSAQSQNHVASGATPVATSRSRHATDDYHTYAKRQTEKRSPRSSNERIAFAEEPKASKSPAHSRSGYPPAPTAQGSASTQTHWLAPPQVTSDFSASRHQRDRDRDKERERERRRAEKERSKDMERVKEKDRDQDRRRDKERDKERSSRDPGRQREKEKSKDREGRKRDEYRSAERANSAALQASSSLQTAQRVLHTDDRPPTGRLANQPSQSSYSYALDQTSIRAVPGASTAAVQSETVSYGGQHPSHSSAQVRAHDRERSSSRPHRSHRDRLAGPNGQDSGMSSSEQEQSTRERLRSSERRHATRDYNVDGQPSGPSGSETERGSIRERRKVNRLNTDASGHARVVPTNETSSKQMTSYPVAVHQDAAITWGQQARSASHSRESPRRLAGNFPLPGIGAQAHFVGLSQTQPTVPVGPISQRYIPQIVSIRAGQGPADPQTPVMLPKSSSTPTINRAQEILPLDQVSHEVIPRSVVTNQPYNSYTPDAPPAGNLHPVQQAIRSVEGIVRPSSSAARRAATTGPPTMSAPNYVKHQYQEQPYASRTSLEERVHVGRPGVQDTAVDGGQHGQLEGQAAMRTAQNLHADASRSPAPLYSGMSPTDPQYASYSASHGSLRRKASASKATIAPPGSDSLFTGANVSSAHSATISVQYAAGPQANGQVFDPRSPKSSIVPPPTVMVAQATFSPAPHSAPPVMQHQEGFVGQSPARYAQSALAHAAPTGYSPSRRGQMVSHSPGMPNVIPPGSTPRQSASARLHSQRNGSNDTIAQSPAPRPSPPMSASQQPTMNPSSSAHSHVNTSRPDTTPSRQHHDLTSGYPEPVRYRSPASSTYPNGSAYPAVLTQSQSSNAYPSYASRSATHPTASSAPSDNAETQRGAFITGQQSRAGPDTAQHPEYAPRVQDHPVGPSPMSTTGSHRMPPRSAPSPSPTITGRQQYAFPSPGTRSPQMVPSSPAPVRSNTFTPATRRPDPTPLSGPGHTRTASEPQYSTVTSRAASSNGVSAHAKSRSDSRAVSGTAHEQDLLLTPSSLAPSMLPRQPSTASTAMPAVSQSTKEKSAKDARKRGGFFSLFRSRSSPPKRQEEQTTKVTPSGSRPAEQQRPRKVSAPVISSVQHVQPSYAQASPNQTSYVRSPSTQASYMHTTPTQAQFMQLPPDTQVTNGSVKYAAPNGVQYASTAGRDKPRETSSVHRYHAPPTATPAQAPSRMFTPFRLLSKHHRTVSAASVEAEAGTAANTVITGAGSTRSSTAGRLSPPLRDPMLATQDWRNKEEAEFADRGTWRRRRPGVTFDLEDELTELSAEPSTVRPPRKSSRRPSQNED</sequence>
<feature type="compositionally biased region" description="Polar residues" evidence="1">
    <location>
        <begin position="295"/>
        <end position="313"/>
    </location>
</feature>
<accession>J4IA62</accession>
<dbReference type="GeneID" id="24097267"/>
<reference evidence="2 3" key="1">
    <citation type="journal article" date="2012" name="Appl. Environ. Microbiol.">
        <title>Short-read sequencing for genomic analysis of the brown rot fungus Fibroporia radiculosa.</title>
        <authorList>
            <person name="Tang J.D."/>
            <person name="Perkins A.D."/>
            <person name="Sonstegard T.S."/>
            <person name="Schroeder S.G."/>
            <person name="Burgess S.C."/>
            <person name="Diehl S.V."/>
        </authorList>
    </citation>
    <scope>NUCLEOTIDE SEQUENCE [LARGE SCALE GENOMIC DNA]</scope>
    <source>
        <strain evidence="2 3">TFFH 294</strain>
    </source>
</reference>
<feature type="compositionally biased region" description="Basic and acidic residues" evidence="1">
    <location>
        <begin position="1354"/>
        <end position="1367"/>
    </location>
</feature>
<dbReference type="Proteomes" id="UP000006352">
    <property type="component" value="Unassembled WGS sequence"/>
</dbReference>
<feature type="compositionally biased region" description="Polar residues" evidence="1">
    <location>
        <begin position="1070"/>
        <end position="1090"/>
    </location>
</feature>
<feature type="compositionally biased region" description="Low complexity" evidence="1">
    <location>
        <begin position="599"/>
        <end position="615"/>
    </location>
</feature>